<sequence>MFNRENNFVSLIDTLGSRLNISIIMSPQNTCCLIFDRDPVNFEIRNNILYVYAPIFSAENCDSKVLYGMLQENHLGDVFTSISPATKDLCLNMVVTYECEYELFEKNLSYFVSKLRELKERVKENSFDNDGKNSSTHSVKDMIVTALPV</sequence>
<evidence type="ECO:0000313" key="7">
    <source>
        <dbReference type="Proteomes" id="UP000243374"/>
    </source>
</evidence>
<keyword evidence="7" id="KW-1185">Reference proteome</keyword>
<dbReference type="GO" id="GO:0005737">
    <property type="term" value="C:cytoplasm"/>
    <property type="evidence" value="ECO:0007669"/>
    <property type="project" value="UniProtKB-SubCell"/>
</dbReference>
<keyword evidence="4" id="KW-0843">Virulence</keyword>
<dbReference type="AlphaFoldDB" id="A0A662Z9N8"/>
<organism evidence="6 7">
    <name type="scientific">Succinivibrio dextrinosolvens</name>
    <dbReference type="NCBI Taxonomy" id="83771"/>
    <lineage>
        <taxon>Bacteria</taxon>
        <taxon>Pseudomonadati</taxon>
        <taxon>Pseudomonadota</taxon>
        <taxon>Gammaproteobacteria</taxon>
        <taxon>Aeromonadales</taxon>
        <taxon>Succinivibrionaceae</taxon>
        <taxon>Succinivibrio</taxon>
    </lineage>
</organism>
<dbReference type="SUPFAM" id="SSF69635">
    <property type="entry name" value="Type III secretory system chaperone-like"/>
    <property type="match status" value="1"/>
</dbReference>
<keyword evidence="3" id="KW-0963">Cytoplasm</keyword>
<dbReference type="Proteomes" id="UP000243374">
    <property type="component" value="Unassembled WGS sequence"/>
</dbReference>
<evidence type="ECO:0008006" key="8">
    <source>
        <dbReference type="Google" id="ProtNLM"/>
    </source>
</evidence>
<dbReference type="CDD" id="cd17022">
    <property type="entry name" value="T3SC_IA_SigE-like"/>
    <property type="match status" value="1"/>
</dbReference>
<dbReference type="EMBL" id="FOSF01000029">
    <property type="protein sequence ID" value="SFK13728.1"/>
    <property type="molecule type" value="Genomic_DNA"/>
</dbReference>
<evidence type="ECO:0000256" key="3">
    <source>
        <dbReference type="ARBA" id="ARBA00022490"/>
    </source>
</evidence>
<dbReference type="RefSeq" id="WP_074840822.1">
    <property type="nucleotide sequence ID" value="NZ_CP047056.1"/>
</dbReference>
<comment type="similarity">
    <text evidence="2">Belongs to the IpgE/SigE chaperone family.</text>
</comment>
<keyword evidence="5" id="KW-0143">Chaperone</keyword>
<comment type="subcellular location">
    <subcellularLocation>
        <location evidence="1">Cytoplasm</location>
    </subcellularLocation>
</comment>
<reference evidence="6 7" key="1">
    <citation type="submission" date="2016-10" db="EMBL/GenBank/DDBJ databases">
        <authorList>
            <person name="Varghese N."/>
            <person name="Submissions S."/>
        </authorList>
    </citation>
    <scope>NUCLEOTIDE SEQUENCE [LARGE SCALE GENOMIC DNA]</scope>
    <source>
        <strain evidence="6 7">22B</strain>
    </source>
</reference>
<evidence type="ECO:0000256" key="1">
    <source>
        <dbReference type="ARBA" id="ARBA00004496"/>
    </source>
</evidence>
<name>A0A662Z9N8_9GAMM</name>
<protein>
    <recommendedName>
        <fullName evidence="8">Tir chaperone protein (CesT) family protein</fullName>
    </recommendedName>
</protein>
<evidence type="ECO:0000256" key="5">
    <source>
        <dbReference type="ARBA" id="ARBA00023186"/>
    </source>
</evidence>
<evidence type="ECO:0000256" key="2">
    <source>
        <dbReference type="ARBA" id="ARBA00010921"/>
    </source>
</evidence>
<dbReference type="Gene3D" id="3.30.1460.10">
    <property type="match status" value="1"/>
</dbReference>
<evidence type="ECO:0000313" key="6">
    <source>
        <dbReference type="EMBL" id="SFK13728.1"/>
    </source>
</evidence>
<evidence type="ECO:0000256" key="4">
    <source>
        <dbReference type="ARBA" id="ARBA00023026"/>
    </source>
</evidence>
<dbReference type="OrthoDB" id="7059949at2"/>
<proteinExistence type="inferred from homology"/>
<accession>A0A662Z9N8</accession>
<gene>
    <name evidence="6" type="ORF">SAMN04487865_10298</name>
</gene>
<dbReference type="InterPro" id="IPR013095">
    <property type="entry name" value="T3SS_chaperone"/>
</dbReference>